<feature type="transmembrane region" description="Helical" evidence="1">
    <location>
        <begin position="6"/>
        <end position="31"/>
    </location>
</feature>
<feature type="transmembrane region" description="Helical" evidence="1">
    <location>
        <begin position="76"/>
        <end position="96"/>
    </location>
</feature>
<keyword evidence="1" id="KW-0812">Transmembrane</keyword>
<proteinExistence type="predicted"/>
<evidence type="ECO:0000313" key="3">
    <source>
        <dbReference type="Proteomes" id="UP001235030"/>
    </source>
</evidence>
<feature type="transmembrane region" description="Helical" evidence="1">
    <location>
        <begin position="38"/>
        <end position="56"/>
    </location>
</feature>
<keyword evidence="1" id="KW-1133">Transmembrane helix</keyword>
<evidence type="ECO:0008006" key="4">
    <source>
        <dbReference type="Google" id="ProtNLM"/>
    </source>
</evidence>
<protein>
    <recommendedName>
        <fullName evidence="4">YhfC family intramembrane metalloprotease</fullName>
    </recommendedName>
</protein>
<keyword evidence="3" id="KW-1185">Reference proteome</keyword>
<evidence type="ECO:0000256" key="1">
    <source>
        <dbReference type="SAM" id="Phobius"/>
    </source>
</evidence>
<organism evidence="2 3">
    <name type="scientific">Terrisporobacter mayombei</name>
    <dbReference type="NCBI Taxonomy" id="1541"/>
    <lineage>
        <taxon>Bacteria</taxon>
        <taxon>Bacillati</taxon>
        <taxon>Bacillota</taxon>
        <taxon>Clostridia</taxon>
        <taxon>Peptostreptococcales</taxon>
        <taxon>Peptostreptococcaceae</taxon>
        <taxon>Terrisporobacter</taxon>
    </lineage>
</organism>
<dbReference type="InterPro" id="IPR011397">
    <property type="entry name" value="YhfC"/>
</dbReference>
<feature type="transmembrane region" description="Helical" evidence="1">
    <location>
        <begin position="116"/>
        <end position="136"/>
    </location>
</feature>
<gene>
    <name evidence="2" type="ORF">TEMA_22640</name>
</gene>
<dbReference type="EMBL" id="CP101637">
    <property type="protein sequence ID" value="WMT81916.1"/>
    <property type="molecule type" value="Genomic_DNA"/>
</dbReference>
<dbReference type="PIRSF" id="PIRSF033101">
    <property type="entry name" value="UCP033101"/>
    <property type="match status" value="1"/>
</dbReference>
<keyword evidence="1" id="KW-0472">Membrane</keyword>
<sequence>MIEIGTKIGLVLSVVISFLTPILMFIYYIIYKKQRLKPFLIGVFVFFISQVILRLPLLSYVLPNKLWYMRLSLNPYLYSIFLGLTAGIFEEVGRYIGFKYFLKNNQKYDDGLSFGFGHWAVEALLIVGINAVALLFSPNLLETSGLSTINAFMMGMERLFVLSVHVGLSMIVLYSVRLNKITYLFAAVILHGIIDAGIGILPQIFNMGTIGMEIYVLIWGLGFLYLIYRLKLKFTKLENIK</sequence>
<reference evidence="2 3" key="1">
    <citation type="submission" date="2022-07" db="EMBL/GenBank/DDBJ databases">
        <title>Genome sequence of Terrisporobacter mayombei DSM6539.</title>
        <authorList>
            <person name="Boeer T."/>
            <person name="Bengelsdorf F.R."/>
            <person name="Daniel R."/>
            <person name="Poehlein A."/>
        </authorList>
    </citation>
    <scope>NUCLEOTIDE SEQUENCE [LARGE SCALE GENOMIC DNA]</scope>
    <source>
        <strain evidence="2 3">DSM 6539</strain>
    </source>
</reference>
<dbReference type="Pfam" id="PF10086">
    <property type="entry name" value="YhfC"/>
    <property type="match status" value="2"/>
</dbReference>
<dbReference type="Proteomes" id="UP001235030">
    <property type="component" value="Chromosome"/>
</dbReference>
<name>A0ABY9Q2Y2_9FIRM</name>
<feature type="transmembrane region" description="Helical" evidence="1">
    <location>
        <begin position="210"/>
        <end position="228"/>
    </location>
</feature>
<dbReference type="RefSeq" id="WP_228104025.1">
    <property type="nucleotide sequence ID" value="NZ_CP101637.1"/>
</dbReference>
<accession>A0ABY9Q2Y2</accession>
<feature type="transmembrane region" description="Helical" evidence="1">
    <location>
        <begin position="183"/>
        <end position="204"/>
    </location>
</feature>
<feature type="transmembrane region" description="Helical" evidence="1">
    <location>
        <begin position="156"/>
        <end position="176"/>
    </location>
</feature>
<evidence type="ECO:0000313" key="2">
    <source>
        <dbReference type="EMBL" id="WMT81916.1"/>
    </source>
</evidence>